<protein>
    <recommendedName>
        <fullName evidence="2">MORN repeat protein</fullName>
    </recommendedName>
</protein>
<dbReference type="AlphaFoldDB" id="A0AB39V829"/>
<evidence type="ECO:0000313" key="1">
    <source>
        <dbReference type="EMBL" id="XDU64024.1"/>
    </source>
</evidence>
<dbReference type="EMBL" id="CP165646">
    <property type="protein sequence ID" value="XDU64024.1"/>
    <property type="molecule type" value="Genomic_DNA"/>
</dbReference>
<dbReference type="RefSeq" id="WP_369712426.1">
    <property type="nucleotide sequence ID" value="NZ_CP165646.1"/>
</dbReference>
<accession>A0AB39V829</accession>
<organism evidence="1">
    <name type="scientific">Leptotrichia mesophila</name>
    <dbReference type="NCBI Taxonomy" id="3239303"/>
    <lineage>
        <taxon>Bacteria</taxon>
        <taxon>Fusobacteriati</taxon>
        <taxon>Fusobacteriota</taxon>
        <taxon>Fusobacteriia</taxon>
        <taxon>Fusobacteriales</taxon>
        <taxon>Leptotrichiaceae</taxon>
        <taxon>Leptotrichia</taxon>
    </lineage>
</organism>
<name>A0AB39V829_9FUSO</name>
<reference evidence="1" key="1">
    <citation type="submission" date="2024-07" db="EMBL/GenBank/DDBJ databases">
        <authorList>
            <person name="Li X.-J."/>
            <person name="Wang X."/>
        </authorList>
    </citation>
    <scope>NUCLEOTIDE SEQUENCE</scope>
    <source>
        <strain evidence="1">HSP-342</strain>
    </source>
</reference>
<proteinExistence type="predicted"/>
<sequence length="52" mass="6339">MNDKFRIHFEIIYKKRKRKYVEYYENGKIKGSLTFHENGDISGEGENVYYTE</sequence>
<dbReference type="KEGG" id="lmes:AB8B23_08790"/>
<gene>
    <name evidence="1" type="ORF">AB8B23_08790</name>
</gene>
<evidence type="ECO:0008006" key="2">
    <source>
        <dbReference type="Google" id="ProtNLM"/>
    </source>
</evidence>